<evidence type="ECO:0008006" key="3">
    <source>
        <dbReference type="Google" id="ProtNLM"/>
    </source>
</evidence>
<dbReference type="RefSeq" id="WP_252581878.1">
    <property type="nucleotide sequence ID" value="NZ_CP071527.1"/>
</dbReference>
<name>A0ABY4YBZ5_9GAMM</name>
<sequence>MINVNILGFKDLTLTDVIFDYNGTLAIDGILIKGVAEQLIALSEKINIHVVTGDSLGTAKNELKGIPCSVFITPQLEQGLAKQDYLQKLNLKTTISIGNGRNDQQIVEESAIGIIILGPEGAAKEAMVAADIVVTNIFDAIDLLLHPGRLLSTLRS</sequence>
<evidence type="ECO:0000313" key="2">
    <source>
        <dbReference type="Proteomes" id="UP001057474"/>
    </source>
</evidence>
<dbReference type="InterPro" id="IPR023214">
    <property type="entry name" value="HAD_sf"/>
</dbReference>
<evidence type="ECO:0000313" key="1">
    <source>
        <dbReference type="EMBL" id="USQ14903.1"/>
    </source>
</evidence>
<keyword evidence="2" id="KW-1185">Reference proteome</keyword>
<gene>
    <name evidence="1" type="ORF">J2N86_06285</name>
</gene>
<protein>
    <recommendedName>
        <fullName evidence="3">Soluble P-type ATPase</fullName>
    </recommendedName>
</protein>
<reference evidence="1" key="1">
    <citation type="submission" date="2021-03" db="EMBL/GenBank/DDBJ databases">
        <title>Legionella lytica PCM 2298.</title>
        <authorList>
            <person name="Koper P."/>
        </authorList>
    </citation>
    <scope>NUCLEOTIDE SEQUENCE</scope>
    <source>
        <strain evidence="1">PCM 2298</strain>
    </source>
</reference>
<dbReference type="Gene3D" id="3.40.50.1000">
    <property type="entry name" value="HAD superfamily/HAD-like"/>
    <property type="match status" value="1"/>
</dbReference>
<organism evidence="1 2">
    <name type="scientific">Legionella lytica</name>
    <dbReference type="NCBI Taxonomy" id="96232"/>
    <lineage>
        <taxon>Bacteria</taxon>
        <taxon>Pseudomonadati</taxon>
        <taxon>Pseudomonadota</taxon>
        <taxon>Gammaproteobacteria</taxon>
        <taxon>Legionellales</taxon>
        <taxon>Legionellaceae</taxon>
        <taxon>Legionella</taxon>
    </lineage>
</organism>
<dbReference type="InterPro" id="IPR036412">
    <property type="entry name" value="HAD-like_sf"/>
</dbReference>
<dbReference type="Proteomes" id="UP001057474">
    <property type="component" value="Chromosome"/>
</dbReference>
<dbReference type="SUPFAM" id="SSF56784">
    <property type="entry name" value="HAD-like"/>
    <property type="match status" value="1"/>
</dbReference>
<proteinExistence type="predicted"/>
<accession>A0ABY4YBZ5</accession>
<dbReference type="EMBL" id="CP071527">
    <property type="protein sequence ID" value="USQ14903.1"/>
    <property type="molecule type" value="Genomic_DNA"/>
</dbReference>